<evidence type="ECO:0000256" key="9">
    <source>
        <dbReference type="ARBA" id="ARBA00022946"/>
    </source>
</evidence>
<dbReference type="Gene3D" id="1.10.1370.10">
    <property type="entry name" value="Neurolysin, domain 3"/>
    <property type="match status" value="1"/>
</dbReference>
<feature type="domain" description="Peptidase M3A/M3B catalytic" evidence="14">
    <location>
        <begin position="334"/>
        <end position="814"/>
    </location>
</feature>
<dbReference type="EC" id="3.4.24.59" evidence="4"/>
<dbReference type="GO" id="GO:0004222">
    <property type="term" value="F:metalloendopeptidase activity"/>
    <property type="evidence" value="ECO:0007669"/>
    <property type="project" value="UniProtKB-EC"/>
</dbReference>
<evidence type="ECO:0000256" key="3">
    <source>
        <dbReference type="ARBA" id="ARBA00006040"/>
    </source>
</evidence>
<dbReference type="Pfam" id="PF01432">
    <property type="entry name" value="Peptidase_M3"/>
    <property type="match status" value="1"/>
</dbReference>
<reference evidence="15" key="1">
    <citation type="submission" date="2021-11" db="EMBL/GenBank/DDBJ databases">
        <authorList>
            <person name="Herlambang A."/>
            <person name="Guo Y."/>
            <person name="Takashima Y."/>
            <person name="Nishizawa T."/>
        </authorList>
    </citation>
    <scope>NUCLEOTIDE SEQUENCE</scope>
    <source>
        <strain evidence="15">E1425</strain>
    </source>
</reference>
<dbReference type="GO" id="GO:0046872">
    <property type="term" value="F:metal ion binding"/>
    <property type="evidence" value="ECO:0007669"/>
    <property type="project" value="UniProtKB-UniRule"/>
</dbReference>
<keyword evidence="8 13" id="KW-0862">Zinc</keyword>
<dbReference type="InterPro" id="IPR033851">
    <property type="entry name" value="M3A_MIP"/>
</dbReference>
<evidence type="ECO:0000256" key="6">
    <source>
        <dbReference type="ARBA" id="ARBA00022723"/>
    </source>
</evidence>
<comment type="caution">
    <text evidence="15">The sequence shown here is derived from an EMBL/GenBank/DDBJ whole genome shotgun (WGS) entry which is preliminary data.</text>
</comment>
<evidence type="ECO:0000313" key="16">
    <source>
        <dbReference type="Proteomes" id="UP000827284"/>
    </source>
</evidence>
<dbReference type="SUPFAM" id="SSF55486">
    <property type="entry name" value="Metalloproteases ('zincins'), catalytic domain"/>
    <property type="match status" value="1"/>
</dbReference>
<dbReference type="OrthoDB" id="17530at2759"/>
<evidence type="ECO:0000256" key="4">
    <source>
        <dbReference type="ARBA" id="ARBA00012441"/>
    </source>
</evidence>
<sequence length="826" mass="90882">MSSTRILCSRSAAARTWTSRTTSPRGVFPTTNRSILPQRSTVSASASLSTHAKSANLKKTQSAATSTAAAINPTTSAKPAVVSGSASTTPLSSLRELFDNPPTGRSQSRLASASGSEGLFLYPNLKTPDTFLDSVNAAIARGHLLVERIANAPEQGEAEMRKVVKLFDRLSDVLCKVIDAAEVVRCLHPDPAWRQGAETVYEELFSWMNTLNTDPRLYEVLRTVLNTPSIESHLSEAERQVALVFLRDFEKSGIHLSDAKRAQFVQLSDRIVGLGRDFMQNSSTPGSGPAHILVSPPTRLQGLAPSYIQRITRTNKYGEKVAVVPTTGWESQMVLKHVEDEDVRRSMYMASMAEDKSKVAVLDDLLNTRYQLAQLVGLPSYGHMFLGDKMVKNPENVQTFLQTLAKSQHDQVAGEMAMLQKAKRIFTKDKDAQLEAWDRDFYVRLVNNKTNTMPHGDPISAYFSVGTTMDGLSRLFSHLYGIKFVPGTTLLGEVWHDDVQKLDVIDEREGLIGTIYCDFYGRQGKQLNAAHYTVRCSRRVDDDDEEHDIAEDMVLREGIELAMADPGVSMIGKEGRYQLPLAVLSCGFSRPPGGKPALLSWVEVETLFHEMGHAMHSMIGRADYHNVSGTRCPIDFVEIPSILMEHFLADPAVLGLFATHHQTGAPLPAGLLMAYQANRSTFKAIELHSQMSMAMLDQVYYSTTVGEPGFNSTASLEKLQAATGIVPPVSGTAWQTGFGHLYGYGAGYYSYLFGRTVTGQIWDKVFRNSPTSRASGERLRENVLKWGGGKDPWECLGGLLGDERLAKGDQEAMRIVGDWGAARKSS</sequence>
<evidence type="ECO:0000256" key="5">
    <source>
        <dbReference type="ARBA" id="ARBA00022670"/>
    </source>
</evidence>
<accession>A0A9P3HGY2</accession>
<comment type="subcellular location">
    <subcellularLocation>
        <location evidence="2">Mitochondrion matrix</location>
    </subcellularLocation>
</comment>
<keyword evidence="6 13" id="KW-0479">Metal-binding</keyword>
<evidence type="ECO:0000256" key="11">
    <source>
        <dbReference type="ARBA" id="ARBA00023128"/>
    </source>
</evidence>
<dbReference type="InterPro" id="IPR024079">
    <property type="entry name" value="MetalloPept_cat_dom_sf"/>
</dbReference>
<comment type="similarity">
    <text evidence="3 13">Belongs to the peptidase M3 family.</text>
</comment>
<dbReference type="InterPro" id="IPR001567">
    <property type="entry name" value="Pept_M3A_M3B_dom"/>
</dbReference>
<dbReference type="Proteomes" id="UP000827284">
    <property type="component" value="Unassembled WGS sequence"/>
</dbReference>
<protein>
    <recommendedName>
        <fullName evidence="4">mitochondrial intermediate peptidase</fullName>
        <ecNumber evidence="4">3.4.24.59</ecNumber>
    </recommendedName>
</protein>
<keyword evidence="11" id="KW-0496">Mitochondrion</keyword>
<evidence type="ECO:0000256" key="10">
    <source>
        <dbReference type="ARBA" id="ARBA00023049"/>
    </source>
</evidence>
<evidence type="ECO:0000256" key="1">
    <source>
        <dbReference type="ARBA" id="ARBA00000436"/>
    </source>
</evidence>
<keyword evidence="7 13" id="KW-0378">Hydrolase</keyword>
<dbReference type="EMBL" id="BQFW01000012">
    <property type="protein sequence ID" value="GJJ76411.1"/>
    <property type="molecule type" value="Genomic_DNA"/>
</dbReference>
<dbReference type="PANTHER" id="PTHR11804">
    <property type="entry name" value="PROTEASE M3 THIMET OLIGOPEPTIDASE-RELATED"/>
    <property type="match status" value="1"/>
</dbReference>
<gene>
    <name evidence="15" type="ORF">EMPS_08770</name>
</gene>
<proteinExistence type="inferred from homology"/>
<keyword evidence="16" id="KW-1185">Reference proteome</keyword>
<keyword evidence="5 13" id="KW-0645">Protease</keyword>
<dbReference type="GO" id="GO:0006518">
    <property type="term" value="P:peptide metabolic process"/>
    <property type="evidence" value="ECO:0007669"/>
    <property type="project" value="TreeGrafter"/>
</dbReference>
<dbReference type="FunFam" id="3.40.390.10:FF:000055">
    <property type="entry name" value="Related to mitochondrial intermediate peptidase"/>
    <property type="match status" value="1"/>
</dbReference>
<dbReference type="InterPro" id="IPR045090">
    <property type="entry name" value="Pept_M3A_M3B"/>
</dbReference>
<keyword evidence="9" id="KW-0809">Transit peptide</keyword>
<dbReference type="InterPro" id="IPR024077">
    <property type="entry name" value="Neurolysin/TOP_dom2"/>
</dbReference>
<comment type="cofactor">
    <cofactor evidence="13">
        <name>Zn(2+)</name>
        <dbReference type="ChEBI" id="CHEBI:29105"/>
    </cofactor>
    <text evidence="13">Binds 1 zinc ion.</text>
</comment>
<keyword evidence="10 13" id="KW-0482">Metalloprotease</keyword>
<evidence type="ECO:0000256" key="12">
    <source>
        <dbReference type="ARBA" id="ARBA00025208"/>
    </source>
</evidence>
<dbReference type="CDD" id="cd06457">
    <property type="entry name" value="M3A_MIP"/>
    <property type="match status" value="1"/>
</dbReference>
<comment type="catalytic activity">
    <reaction evidence="1">
        <text>Release of an N-terminal octapeptide as second stage of processing of some proteins imported into the mitochondrion.</text>
        <dbReference type="EC" id="3.4.24.59"/>
    </reaction>
</comment>
<evidence type="ECO:0000313" key="15">
    <source>
        <dbReference type="EMBL" id="GJJ76411.1"/>
    </source>
</evidence>
<dbReference type="GO" id="GO:0005759">
    <property type="term" value="C:mitochondrial matrix"/>
    <property type="evidence" value="ECO:0007669"/>
    <property type="project" value="UniProtKB-SubCell"/>
</dbReference>
<organism evidence="15 16">
    <name type="scientific">Entomortierella parvispora</name>
    <dbReference type="NCBI Taxonomy" id="205924"/>
    <lineage>
        <taxon>Eukaryota</taxon>
        <taxon>Fungi</taxon>
        <taxon>Fungi incertae sedis</taxon>
        <taxon>Mucoromycota</taxon>
        <taxon>Mortierellomycotina</taxon>
        <taxon>Mortierellomycetes</taxon>
        <taxon>Mortierellales</taxon>
        <taxon>Mortierellaceae</taxon>
        <taxon>Entomortierella</taxon>
    </lineage>
</organism>
<evidence type="ECO:0000256" key="8">
    <source>
        <dbReference type="ARBA" id="ARBA00022833"/>
    </source>
</evidence>
<name>A0A9P3HGY2_9FUNG</name>
<comment type="function">
    <text evidence="12">Cleaves proteins, imported into the mitochondrion, to their mature size. While most mitochondrial precursor proteins are processed to the mature form in one step by mitochondrial processing peptidase (MPP), the sequential cleavage by MIP of an octapeptide after initial processing by MPP is a required step for a subgroup of nuclear-encoded precursor proteins destined for the matrix or the inner membrane.</text>
</comment>
<dbReference type="Gene3D" id="3.40.390.10">
    <property type="entry name" value="Collagenase (Catalytic Domain)"/>
    <property type="match status" value="1"/>
</dbReference>
<evidence type="ECO:0000259" key="14">
    <source>
        <dbReference type="Pfam" id="PF01432"/>
    </source>
</evidence>
<evidence type="ECO:0000256" key="7">
    <source>
        <dbReference type="ARBA" id="ARBA00022801"/>
    </source>
</evidence>
<dbReference type="AlphaFoldDB" id="A0A9P3HGY2"/>
<evidence type="ECO:0000256" key="2">
    <source>
        <dbReference type="ARBA" id="ARBA00004305"/>
    </source>
</evidence>
<dbReference type="GO" id="GO:0006627">
    <property type="term" value="P:protein processing involved in protein targeting to mitochondrion"/>
    <property type="evidence" value="ECO:0007669"/>
    <property type="project" value="TreeGrafter"/>
</dbReference>
<dbReference type="PANTHER" id="PTHR11804:SF79">
    <property type="entry name" value="MITOCHONDRIAL INTERMEDIATE PEPTIDASE"/>
    <property type="match status" value="1"/>
</dbReference>
<evidence type="ECO:0000256" key="13">
    <source>
        <dbReference type="RuleBase" id="RU003435"/>
    </source>
</evidence>
<reference evidence="15" key="2">
    <citation type="journal article" date="2022" name="Microbiol. Resour. Announc.">
        <title>Whole-Genome Sequence of Entomortierella parvispora E1425, a Mucoromycotan Fungus Associated with Burkholderiaceae-Related Endosymbiotic Bacteria.</title>
        <authorList>
            <person name="Herlambang A."/>
            <person name="Guo Y."/>
            <person name="Takashima Y."/>
            <person name="Narisawa K."/>
            <person name="Ohta H."/>
            <person name="Nishizawa T."/>
        </authorList>
    </citation>
    <scope>NUCLEOTIDE SEQUENCE</scope>
    <source>
        <strain evidence="15">E1425</strain>
    </source>
</reference>